<evidence type="ECO:0000256" key="2">
    <source>
        <dbReference type="ARBA" id="ARBA00024237"/>
    </source>
</evidence>
<name>A0A1I7RKJ5_BURXY</name>
<dbReference type="SMR" id="A0A1I7RKJ5"/>
<evidence type="ECO:0000313" key="7">
    <source>
        <dbReference type="Proteomes" id="UP000659654"/>
    </source>
</evidence>
<dbReference type="PANTHER" id="PTHR46355">
    <property type="entry name" value="UPF0428 PROTEIN CXORF56"/>
    <property type="match status" value="1"/>
</dbReference>
<comment type="similarity">
    <text evidence="1">Belongs to the STEEP1 family.</text>
</comment>
<proteinExistence type="inferred from homology"/>
<evidence type="ECO:0000259" key="4">
    <source>
        <dbReference type="Pfam" id="PF25809"/>
    </source>
</evidence>
<evidence type="ECO:0000256" key="3">
    <source>
        <dbReference type="SAM" id="MobiDB-lite"/>
    </source>
</evidence>
<dbReference type="InterPro" id="IPR029704">
    <property type="entry name" value="STEEP-like"/>
</dbReference>
<feature type="compositionally biased region" description="Basic residues" evidence="3">
    <location>
        <begin position="219"/>
        <end position="228"/>
    </location>
</feature>
<evidence type="ECO:0000256" key="1">
    <source>
        <dbReference type="ARBA" id="ARBA00024205"/>
    </source>
</evidence>
<dbReference type="GO" id="GO:0090158">
    <property type="term" value="P:endoplasmic reticulum membrane organization"/>
    <property type="evidence" value="ECO:0007669"/>
    <property type="project" value="TreeGrafter"/>
</dbReference>
<dbReference type="GO" id="GO:0006888">
    <property type="term" value="P:endoplasmic reticulum to Golgi vesicle-mediated transport"/>
    <property type="evidence" value="ECO:0007669"/>
    <property type="project" value="TreeGrafter"/>
</dbReference>
<protein>
    <recommendedName>
        <fullName evidence="2">STING ER exit protein</fullName>
    </recommendedName>
</protein>
<dbReference type="Proteomes" id="UP000095284">
    <property type="component" value="Unplaced"/>
</dbReference>
<sequence>MAGVIEDGVNNGVEHVEDDIDEGEGKIIEERDKEEIFVKPLYSYYCHCGQMGLISDTPLSRMPLRKRDKARVIDPKWTSARLFVEQGETFYVRRKEGLEQQYRRQCKKCGVPLFYQHPFNLGITFIFEDALLTAKQLGGKVANNEELVTKMVMTKHIRNQGKVGSVTISTVAEEEEDVEQRDALETYSSNARIVEDQMRRRGMVRQRYQAQDSSAPQAKKTKRGTLLL</sequence>
<dbReference type="InterPro" id="IPR057965">
    <property type="entry name" value="STEEP1_dom"/>
</dbReference>
<feature type="region of interest" description="Disordered" evidence="3">
    <location>
        <begin position="207"/>
        <end position="228"/>
    </location>
</feature>
<dbReference type="EMBL" id="CAJFDI010000006">
    <property type="protein sequence ID" value="CAD5235086.1"/>
    <property type="molecule type" value="Genomic_DNA"/>
</dbReference>
<reference evidence="8" key="1">
    <citation type="submission" date="2016-11" db="UniProtKB">
        <authorList>
            <consortium name="WormBaseParasite"/>
        </authorList>
    </citation>
    <scope>IDENTIFICATION</scope>
</reference>
<dbReference type="AlphaFoldDB" id="A0A1I7RKJ5"/>
<reference evidence="5" key="2">
    <citation type="submission" date="2020-09" db="EMBL/GenBank/DDBJ databases">
        <authorList>
            <person name="Kikuchi T."/>
        </authorList>
    </citation>
    <scope>NUCLEOTIDE SEQUENCE</scope>
    <source>
        <strain evidence="5">Ka4C1</strain>
    </source>
</reference>
<evidence type="ECO:0000313" key="5">
    <source>
        <dbReference type="EMBL" id="CAD5235086.1"/>
    </source>
</evidence>
<organism evidence="6 8">
    <name type="scientific">Bursaphelenchus xylophilus</name>
    <name type="common">Pinewood nematode worm</name>
    <name type="synonym">Aphelenchoides xylophilus</name>
    <dbReference type="NCBI Taxonomy" id="6326"/>
    <lineage>
        <taxon>Eukaryota</taxon>
        <taxon>Metazoa</taxon>
        <taxon>Ecdysozoa</taxon>
        <taxon>Nematoda</taxon>
        <taxon>Chromadorea</taxon>
        <taxon>Rhabditida</taxon>
        <taxon>Tylenchina</taxon>
        <taxon>Tylenchomorpha</taxon>
        <taxon>Aphelenchoidea</taxon>
        <taxon>Aphelenchoididae</taxon>
        <taxon>Bursaphelenchus</taxon>
    </lineage>
</organism>
<dbReference type="PANTHER" id="PTHR46355:SF1">
    <property type="entry name" value="STING ER EXIT PROTEIN"/>
    <property type="match status" value="1"/>
</dbReference>
<dbReference type="GO" id="GO:0005737">
    <property type="term" value="C:cytoplasm"/>
    <property type="evidence" value="ECO:0007669"/>
    <property type="project" value="GOC"/>
</dbReference>
<evidence type="ECO:0000313" key="6">
    <source>
        <dbReference type="Proteomes" id="UP000095284"/>
    </source>
</evidence>
<keyword evidence="7" id="KW-1185">Reference proteome</keyword>
<dbReference type="Proteomes" id="UP000659654">
    <property type="component" value="Unassembled WGS sequence"/>
</dbReference>
<gene>
    <name evidence="5" type="ORF">BXYJ_LOCUS15177</name>
</gene>
<evidence type="ECO:0000313" key="8">
    <source>
        <dbReference type="WBParaSite" id="BXY_0122900.1"/>
    </source>
</evidence>
<dbReference type="WBParaSite" id="BXY_0122900.1">
    <property type="protein sequence ID" value="BXY_0122900.1"/>
    <property type="gene ID" value="BXY_0122900"/>
</dbReference>
<dbReference type="eggNOG" id="KOG4397">
    <property type="taxonomic scope" value="Eukaryota"/>
</dbReference>
<dbReference type="Proteomes" id="UP000582659">
    <property type="component" value="Unassembled WGS sequence"/>
</dbReference>
<dbReference type="EMBL" id="CAJFCV020000006">
    <property type="protein sequence ID" value="CAG9131278.1"/>
    <property type="molecule type" value="Genomic_DNA"/>
</dbReference>
<dbReference type="Pfam" id="PF25809">
    <property type="entry name" value="STEEP1"/>
    <property type="match status" value="1"/>
</dbReference>
<accession>A0A1I7RKJ5</accession>
<feature type="domain" description="STEEP1" evidence="4">
    <location>
        <begin position="39"/>
        <end position="136"/>
    </location>
</feature>
<dbReference type="OrthoDB" id="418131at2759"/>